<reference evidence="1 2" key="1">
    <citation type="submission" date="2014-10" db="EMBL/GenBank/DDBJ databases">
        <title>Genome sequence of Clostridium aceticum DSM 1496.</title>
        <authorList>
            <person name="Poehlein A."/>
            <person name="Schiel-Bengelsdorf B."/>
            <person name="Gottschalk G."/>
            <person name="Duerre P."/>
            <person name="Daniel R."/>
        </authorList>
    </citation>
    <scope>NUCLEOTIDE SEQUENCE [LARGE SCALE GENOMIC DNA]</scope>
    <source>
        <strain evidence="1 2">DSM 1496</strain>
    </source>
</reference>
<name>A0A0D8IBX8_9CLOT</name>
<dbReference type="InterPro" id="IPR011322">
    <property type="entry name" value="N-reg_PII-like_a/b"/>
</dbReference>
<evidence type="ECO:0000313" key="1">
    <source>
        <dbReference type="EMBL" id="AKL96858.1"/>
    </source>
</evidence>
<sequence length="117" mass="12681">MHALFIVLNKPEYLDEILTEFVNIGINGATIIDSQGMASALVEGHHSDIPIIGSLRNLVDSSRPYNKTIFTILKDDKIVDQAMEAVNKIVGGMNSKGTGVMFTVPVGKILGIENLNK</sequence>
<gene>
    <name evidence="1" type="ORF">CACET_c34150</name>
</gene>
<dbReference type="Gene3D" id="3.30.70.120">
    <property type="match status" value="1"/>
</dbReference>
<dbReference type="RefSeq" id="WP_044824275.1">
    <property type="nucleotide sequence ID" value="NZ_CP009687.1"/>
</dbReference>
<dbReference type="OrthoDB" id="9810781at2"/>
<dbReference type="PATRIC" id="fig|84022.5.peg.3608"/>
<dbReference type="STRING" id="84022.CACET_c34150"/>
<keyword evidence="2" id="KW-1185">Reference proteome</keyword>
<dbReference type="SUPFAM" id="SSF54913">
    <property type="entry name" value="GlnB-like"/>
    <property type="match status" value="1"/>
</dbReference>
<dbReference type="AlphaFoldDB" id="A0A0D8IBX8"/>
<dbReference type="InterPro" id="IPR015867">
    <property type="entry name" value="N-reg_PII/ATP_PRibTrfase_C"/>
</dbReference>
<dbReference type="EMBL" id="CP009687">
    <property type="protein sequence ID" value="AKL96858.1"/>
    <property type="molecule type" value="Genomic_DNA"/>
</dbReference>
<dbReference type="Proteomes" id="UP000035704">
    <property type="component" value="Chromosome"/>
</dbReference>
<organism evidence="1 2">
    <name type="scientific">Clostridium aceticum</name>
    <dbReference type="NCBI Taxonomy" id="84022"/>
    <lineage>
        <taxon>Bacteria</taxon>
        <taxon>Bacillati</taxon>
        <taxon>Bacillota</taxon>
        <taxon>Clostridia</taxon>
        <taxon>Eubacteriales</taxon>
        <taxon>Clostridiaceae</taxon>
        <taxon>Clostridium</taxon>
    </lineage>
</organism>
<accession>A0A0D8IBX8</accession>
<protein>
    <submittedName>
        <fullName evidence="1">Uncharacterized protein</fullName>
    </submittedName>
</protein>
<evidence type="ECO:0000313" key="2">
    <source>
        <dbReference type="Proteomes" id="UP000035704"/>
    </source>
</evidence>
<dbReference type="KEGG" id="cace:CACET_c34150"/>
<proteinExistence type="predicted"/>